<accession>A0A158J9N6</accession>
<dbReference type="AlphaFoldDB" id="A0A158J9N6"/>
<keyword evidence="4" id="KW-1185">Reference proteome</keyword>
<dbReference type="OrthoDB" id="5289737at2"/>
<evidence type="ECO:0000259" key="1">
    <source>
        <dbReference type="Pfam" id="PF01548"/>
    </source>
</evidence>
<gene>
    <name evidence="3" type="ORF">AWB65_06201</name>
</gene>
<dbReference type="InterPro" id="IPR047650">
    <property type="entry name" value="Transpos_IS110"/>
</dbReference>
<dbReference type="Pfam" id="PF02371">
    <property type="entry name" value="Transposase_20"/>
    <property type="match status" value="1"/>
</dbReference>
<proteinExistence type="predicted"/>
<dbReference type="InterPro" id="IPR002525">
    <property type="entry name" value="Transp_IS110-like_N"/>
</dbReference>
<dbReference type="Proteomes" id="UP000054977">
    <property type="component" value="Unassembled WGS sequence"/>
</dbReference>
<dbReference type="NCBIfam" id="NF033542">
    <property type="entry name" value="transpos_IS110"/>
    <property type="match status" value="1"/>
</dbReference>
<evidence type="ECO:0000259" key="2">
    <source>
        <dbReference type="Pfam" id="PF02371"/>
    </source>
</evidence>
<dbReference type="PANTHER" id="PTHR33055">
    <property type="entry name" value="TRANSPOSASE FOR INSERTION SEQUENCE ELEMENT IS1111A"/>
    <property type="match status" value="1"/>
</dbReference>
<dbReference type="GO" id="GO:0006313">
    <property type="term" value="P:DNA transposition"/>
    <property type="evidence" value="ECO:0007669"/>
    <property type="project" value="InterPro"/>
</dbReference>
<dbReference type="EMBL" id="FCNW02000069">
    <property type="protein sequence ID" value="SAL65517.1"/>
    <property type="molecule type" value="Genomic_DNA"/>
</dbReference>
<dbReference type="GO" id="GO:0004803">
    <property type="term" value="F:transposase activity"/>
    <property type="evidence" value="ECO:0007669"/>
    <property type="project" value="InterPro"/>
</dbReference>
<feature type="domain" description="Transposase IS110-like N-terminal" evidence="1">
    <location>
        <begin position="6"/>
        <end position="145"/>
    </location>
</feature>
<name>A0A158J9N6_9BURK</name>
<dbReference type="Pfam" id="PF01548">
    <property type="entry name" value="DEDD_Tnp_IS110"/>
    <property type="match status" value="1"/>
</dbReference>
<comment type="caution">
    <text evidence="3">The sequence shown here is derived from an EMBL/GenBank/DDBJ whole genome shotgun (WGS) entry which is preliminary data.</text>
</comment>
<sequence length="337" mass="37461">MKLTIIGMDIAKQVFQLHALDPQSGQVERFKLKRAQVLEFFAKRATSTVVMEACGSAHDWARRLQALGHEVRLISARSVRPFVLRNKTDAADARAICTAAQQPEARFVAVKSEAQQTVLAIHRVRAQLMKFRIMQTNALRGLLYEFGEVLPEGYRAFSKVFPAALARAAERLPAMLIDSLREQWARAQDTDREMAVLERRLASLFRDNPDCQKVADIPGVGLLTATATVAAIGDVRTFKSGREFAAWLELVPRQSGTGGRVRQMGLSKRGDTYLRTLLMHGARSVIIQGKRSDWVDGLLKRRPFNVAVAAVANKLARTIWAVLARPEKYQASPTATA</sequence>
<dbReference type="GO" id="GO:0003677">
    <property type="term" value="F:DNA binding"/>
    <property type="evidence" value="ECO:0007669"/>
    <property type="project" value="InterPro"/>
</dbReference>
<feature type="domain" description="Transposase IS116/IS110/IS902 C-terminal" evidence="2">
    <location>
        <begin position="212"/>
        <end position="286"/>
    </location>
</feature>
<organism evidence="3 4">
    <name type="scientific">Caballeronia humi</name>
    <dbReference type="NCBI Taxonomy" id="326474"/>
    <lineage>
        <taxon>Bacteria</taxon>
        <taxon>Pseudomonadati</taxon>
        <taxon>Pseudomonadota</taxon>
        <taxon>Betaproteobacteria</taxon>
        <taxon>Burkholderiales</taxon>
        <taxon>Burkholderiaceae</taxon>
        <taxon>Caballeronia</taxon>
    </lineage>
</organism>
<dbReference type="InterPro" id="IPR003346">
    <property type="entry name" value="Transposase_20"/>
</dbReference>
<protein>
    <submittedName>
        <fullName evidence="3">Transposase</fullName>
    </submittedName>
</protein>
<dbReference type="PANTHER" id="PTHR33055:SF3">
    <property type="entry name" value="PUTATIVE TRANSPOSASE FOR IS117-RELATED"/>
    <property type="match status" value="1"/>
</dbReference>
<dbReference type="RefSeq" id="WP_087670742.1">
    <property type="nucleotide sequence ID" value="NZ_FCNW02000069.1"/>
</dbReference>
<dbReference type="STRING" id="326474.AWB65_06201"/>
<evidence type="ECO:0000313" key="4">
    <source>
        <dbReference type="Proteomes" id="UP000054977"/>
    </source>
</evidence>
<evidence type="ECO:0000313" key="3">
    <source>
        <dbReference type="EMBL" id="SAL65517.1"/>
    </source>
</evidence>
<reference evidence="3" key="1">
    <citation type="submission" date="2016-01" db="EMBL/GenBank/DDBJ databases">
        <authorList>
            <person name="Peeters C."/>
        </authorList>
    </citation>
    <scope>NUCLEOTIDE SEQUENCE [LARGE SCALE GENOMIC DNA]</scope>
    <source>
        <strain evidence="3">LMG 22934</strain>
    </source>
</reference>